<feature type="compositionally biased region" description="Polar residues" evidence="3">
    <location>
        <begin position="124"/>
        <end position="142"/>
    </location>
</feature>
<dbReference type="Proteomes" id="UP000238479">
    <property type="component" value="Chromosome 7"/>
</dbReference>
<feature type="region of interest" description="Disordered" evidence="3">
    <location>
        <begin position="1"/>
        <end position="149"/>
    </location>
</feature>
<dbReference type="SUPFAM" id="SSF47370">
    <property type="entry name" value="Bromodomain"/>
    <property type="match status" value="1"/>
</dbReference>
<dbReference type="Gramene" id="PRQ19293">
    <property type="protein sequence ID" value="PRQ19293"/>
    <property type="gene ID" value="RchiOBHm_Chr7g0215631"/>
</dbReference>
<evidence type="ECO:0000259" key="4">
    <source>
        <dbReference type="PROSITE" id="PS50014"/>
    </source>
</evidence>
<feature type="compositionally biased region" description="Polar residues" evidence="3">
    <location>
        <begin position="298"/>
        <end position="316"/>
    </location>
</feature>
<evidence type="ECO:0000256" key="2">
    <source>
        <dbReference type="PROSITE-ProRule" id="PRU00035"/>
    </source>
</evidence>
<dbReference type="PANTHER" id="PTHR22881:SF11">
    <property type="entry name" value="BROMODOMAIN-CONTAINING PROTEIN DDB_G0270170-LIKE ISOFORM X1"/>
    <property type="match status" value="1"/>
</dbReference>
<dbReference type="InterPro" id="IPR018359">
    <property type="entry name" value="Bromodomain_CS"/>
</dbReference>
<evidence type="ECO:0000256" key="3">
    <source>
        <dbReference type="SAM" id="MobiDB-lite"/>
    </source>
</evidence>
<dbReference type="STRING" id="74649.A0A2P6PBI9"/>
<evidence type="ECO:0000313" key="5">
    <source>
        <dbReference type="EMBL" id="PRQ19293.1"/>
    </source>
</evidence>
<proteinExistence type="predicted"/>
<dbReference type="PROSITE" id="PS00633">
    <property type="entry name" value="BROMODOMAIN_1"/>
    <property type="match status" value="1"/>
</dbReference>
<dbReference type="Gene3D" id="1.20.920.10">
    <property type="entry name" value="Bromodomain-like"/>
    <property type="match status" value="1"/>
</dbReference>
<dbReference type="InterPro" id="IPR036427">
    <property type="entry name" value="Bromodomain-like_sf"/>
</dbReference>
<dbReference type="EMBL" id="PDCK01000045">
    <property type="protein sequence ID" value="PRQ19293.1"/>
    <property type="molecule type" value="Genomic_DNA"/>
</dbReference>
<feature type="region of interest" description="Disordered" evidence="3">
    <location>
        <begin position="573"/>
        <end position="604"/>
    </location>
</feature>
<gene>
    <name evidence="5" type="ORF">RchiOBHm_Chr7g0215631</name>
</gene>
<feature type="domain" description="Bromo" evidence="4">
    <location>
        <begin position="167"/>
        <end position="237"/>
    </location>
</feature>
<dbReference type="CDD" id="cd04369">
    <property type="entry name" value="Bromodomain"/>
    <property type="match status" value="1"/>
</dbReference>
<feature type="compositionally biased region" description="Basic residues" evidence="3">
    <location>
        <begin position="80"/>
        <end position="97"/>
    </location>
</feature>
<dbReference type="OMA" id="HGIYERV"/>
<dbReference type="PROSITE" id="PS50014">
    <property type="entry name" value="BROMODOMAIN_2"/>
    <property type="match status" value="1"/>
</dbReference>
<feature type="compositionally biased region" description="Polar residues" evidence="3">
    <location>
        <begin position="594"/>
        <end position="604"/>
    </location>
</feature>
<dbReference type="PRINTS" id="PR00503">
    <property type="entry name" value="BROMODOMAIN"/>
</dbReference>
<reference evidence="5 6" key="1">
    <citation type="journal article" date="2018" name="Nat. Genet.">
        <title>The Rosa genome provides new insights in the design of modern roses.</title>
        <authorList>
            <person name="Bendahmane M."/>
        </authorList>
    </citation>
    <scope>NUCLEOTIDE SEQUENCE [LARGE SCALE GENOMIC DNA]</scope>
    <source>
        <strain evidence="6">cv. Old Blush</strain>
    </source>
</reference>
<sequence>MGEASETTMTIMNNQAPPKKKKGRPSLLDLQKRFLQQQQNPHFLNPSAAAAARPATRRSANPNAPPPQDDDDDDDDERAKKKHKLLLGINHQHHNRKPTLSPFNSGPYGSDSNADDDDPDKIGSNHTSQSVLKATDSSSIHGTQVEFGPTTPLPDKKLLVFILDRLQKKDTRGVFSEPVDPEELPDYHEIIENPMDFGTVREKLDQGAYANLERFEKDVFLISSNAMQYNAPDTIYFRQARSIQELAKKDFENLRQDNTGDGGEPKPKVARRGRPPGSKTMKKSIDLAPVERLGPQYFSETTLPPGGETSSLSNSYNLRKGPASYKFRTADALNRAPHGSLGGDTNANWLSELENEFPASVLRSVLRYGKKQFPVDENRRETYRQSLASEHEPSELTGLEGEWNQLMAVGVAAEEHGYARSMARFAANLGPVAWKIASKRIGSVLPIGVEFGPGWVGENESSRLQQFSFRQGEDKVQCNPASDDHKDRLRCQSTSGLNSVADRYLLQNGVNMENCREFNSQNGLASLNSGVSGIRPVPPFQNSMIHSGMSSSTNTSVPSHHQMVGMFSERNMNTQSMPIGDIDSNEARSEISSRSRNPLAQAQPQLAYGGETSWQGLSMNNKQVSYSLPPDLNVEFGAPGSPSSLIQIGMPQQPDLALQL</sequence>
<feature type="region of interest" description="Disordered" evidence="3">
    <location>
        <begin position="253"/>
        <end position="316"/>
    </location>
</feature>
<evidence type="ECO:0000256" key="1">
    <source>
        <dbReference type="ARBA" id="ARBA00023117"/>
    </source>
</evidence>
<organism evidence="5 6">
    <name type="scientific">Rosa chinensis</name>
    <name type="common">China rose</name>
    <dbReference type="NCBI Taxonomy" id="74649"/>
    <lineage>
        <taxon>Eukaryota</taxon>
        <taxon>Viridiplantae</taxon>
        <taxon>Streptophyta</taxon>
        <taxon>Embryophyta</taxon>
        <taxon>Tracheophyta</taxon>
        <taxon>Spermatophyta</taxon>
        <taxon>Magnoliopsida</taxon>
        <taxon>eudicotyledons</taxon>
        <taxon>Gunneridae</taxon>
        <taxon>Pentapetalae</taxon>
        <taxon>rosids</taxon>
        <taxon>fabids</taxon>
        <taxon>Rosales</taxon>
        <taxon>Rosaceae</taxon>
        <taxon>Rosoideae</taxon>
        <taxon>Rosoideae incertae sedis</taxon>
        <taxon>Rosa</taxon>
    </lineage>
</organism>
<dbReference type="AlphaFoldDB" id="A0A2P6PBI9"/>
<dbReference type="PANTHER" id="PTHR22881">
    <property type="entry name" value="BROMODOMAIN CONTAINING PROTEIN"/>
    <property type="match status" value="1"/>
</dbReference>
<feature type="compositionally biased region" description="Polar residues" evidence="3">
    <location>
        <begin position="1"/>
        <end position="16"/>
    </location>
</feature>
<feature type="compositionally biased region" description="Low complexity" evidence="3">
    <location>
        <begin position="45"/>
        <end position="62"/>
    </location>
</feature>
<evidence type="ECO:0000313" key="6">
    <source>
        <dbReference type="Proteomes" id="UP000238479"/>
    </source>
</evidence>
<dbReference type="Pfam" id="PF00439">
    <property type="entry name" value="Bromodomain"/>
    <property type="match status" value="1"/>
</dbReference>
<dbReference type="SMART" id="SM00297">
    <property type="entry name" value="BROMO"/>
    <property type="match status" value="1"/>
</dbReference>
<comment type="caution">
    <text evidence="5">The sequence shown here is derived from an EMBL/GenBank/DDBJ whole genome shotgun (WGS) entry which is preliminary data.</text>
</comment>
<dbReference type="InterPro" id="IPR051831">
    <property type="entry name" value="Bromodomain_contain_prot"/>
</dbReference>
<dbReference type="InterPro" id="IPR001487">
    <property type="entry name" value="Bromodomain"/>
</dbReference>
<keyword evidence="6" id="KW-1185">Reference proteome</keyword>
<name>A0A2P6PBI9_ROSCH</name>
<keyword evidence="1 2" id="KW-0103">Bromodomain</keyword>
<protein>
    <submittedName>
        <fullName evidence="5">Putative chromatin remodeler Bromodomain family</fullName>
    </submittedName>
</protein>
<accession>A0A2P6PBI9</accession>